<comment type="similarity">
    <text evidence="16">Belongs to the MurB family.</text>
</comment>
<dbReference type="PANTHER" id="PTHR21071">
    <property type="entry name" value="UDP-N-ACETYLENOLPYRUVOYLGLUCOSAMINE REDUCTASE"/>
    <property type="match status" value="1"/>
</dbReference>
<dbReference type="InterPro" id="IPR011601">
    <property type="entry name" value="MurB_C"/>
</dbReference>
<evidence type="ECO:0000256" key="10">
    <source>
        <dbReference type="ARBA" id="ARBA00022960"/>
    </source>
</evidence>
<dbReference type="GO" id="GO:0005829">
    <property type="term" value="C:cytosol"/>
    <property type="evidence" value="ECO:0007669"/>
    <property type="project" value="TreeGrafter"/>
</dbReference>
<dbReference type="GO" id="GO:0008762">
    <property type="term" value="F:UDP-N-acetylmuramate dehydrogenase activity"/>
    <property type="evidence" value="ECO:0007669"/>
    <property type="project" value="UniProtKB-UniRule"/>
</dbReference>
<dbReference type="InterPro" id="IPR003170">
    <property type="entry name" value="MurB"/>
</dbReference>
<evidence type="ECO:0000256" key="4">
    <source>
        <dbReference type="ARBA" id="ARBA00004752"/>
    </source>
</evidence>
<feature type="active site" evidence="16">
    <location>
        <position position="164"/>
    </location>
</feature>
<dbReference type="InterPro" id="IPR006094">
    <property type="entry name" value="Oxid_FAD_bind_N"/>
</dbReference>
<evidence type="ECO:0000256" key="15">
    <source>
        <dbReference type="ARBA" id="ARBA00048914"/>
    </source>
</evidence>
<comment type="cofactor">
    <cofactor evidence="1 16">
        <name>FAD</name>
        <dbReference type="ChEBI" id="CHEBI:57692"/>
    </cofactor>
</comment>
<evidence type="ECO:0000256" key="1">
    <source>
        <dbReference type="ARBA" id="ARBA00001974"/>
    </source>
</evidence>
<dbReference type="HAMAP" id="MF_00037">
    <property type="entry name" value="MurB"/>
    <property type="match status" value="1"/>
</dbReference>
<evidence type="ECO:0000256" key="6">
    <source>
        <dbReference type="ARBA" id="ARBA00022618"/>
    </source>
</evidence>
<dbReference type="Proteomes" id="UP000741282">
    <property type="component" value="Unassembled WGS sequence"/>
</dbReference>
<dbReference type="Gene3D" id="3.90.78.10">
    <property type="entry name" value="UDP-N-acetylenolpyruvoylglucosamine reductase, C-terminal domain"/>
    <property type="match status" value="1"/>
</dbReference>
<dbReference type="GO" id="GO:0071949">
    <property type="term" value="F:FAD binding"/>
    <property type="evidence" value="ECO:0007669"/>
    <property type="project" value="InterPro"/>
</dbReference>
<dbReference type="EC" id="1.3.1.98" evidence="16"/>
<dbReference type="GO" id="GO:0009252">
    <property type="term" value="P:peptidoglycan biosynthetic process"/>
    <property type="evidence" value="ECO:0007669"/>
    <property type="project" value="UniProtKB-UniRule"/>
</dbReference>
<evidence type="ECO:0000256" key="7">
    <source>
        <dbReference type="ARBA" id="ARBA00022630"/>
    </source>
</evidence>
<dbReference type="PANTHER" id="PTHR21071:SF4">
    <property type="entry name" value="UDP-N-ACETYLENOLPYRUVOYLGLUCOSAMINE REDUCTASE"/>
    <property type="match status" value="1"/>
</dbReference>
<keyword evidence="5 16" id="KW-0963">Cytoplasm</keyword>
<dbReference type="InterPro" id="IPR016167">
    <property type="entry name" value="FAD-bd_PCMH_sub1"/>
</dbReference>
<dbReference type="GO" id="GO:0071555">
    <property type="term" value="P:cell wall organization"/>
    <property type="evidence" value="ECO:0007669"/>
    <property type="project" value="UniProtKB-KW"/>
</dbReference>
<keyword evidence="7 16" id="KW-0285">Flavoprotein</keyword>
<comment type="catalytic activity">
    <reaction evidence="15 16">
        <text>UDP-N-acetyl-alpha-D-muramate + NADP(+) = UDP-N-acetyl-3-O-(1-carboxyvinyl)-alpha-D-glucosamine + NADPH + H(+)</text>
        <dbReference type="Rhea" id="RHEA:12248"/>
        <dbReference type="ChEBI" id="CHEBI:15378"/>
        <dbReference type="ChEBI" id="CHEBI:57783"/>
        <dbReference type="ChEBI" id="CHEBI:58349"/>
        <dbReference type="ChEBI" id="CHEBI:68483"/>
        <dbReference type="ChEBI" id="CHEBI:70757"/>
        <dbReference type="EC" id="1.3.1.98"/>
    </reaction>
</comment>
<comment type="pathway">
    <text evidence="4 16">Cell wall biogenesis; peptidoglycan biosynthesis.</text>
</comment>
<comment type="function">
    <text evidence="2 16">Cell wall formation.</text>
</comment>
<evidence type="ECO:0000256" key="11">
    <source>
        <dbReference type="ARBA" id="ARBA00022984"/>
    </source>
</evidence>
<keyword evidence="9 16" id="KW-0521">NADP</keyword>
<dbReference type="NCBIfam" id="NF000755">
    <property type="entry name" value="PRK00046.1"/>
    <property type="match status" value="1"/>
</dbReference>
<evidence type="ECO:0000256" key="12">
    <source>
        <dbReference type="ARBA" id="ARBA00023002"/>
    </source>
</evidence>
<evidence type="ECO:0000313" key="18">
    <source>
        <dbReference type="EMBL" id="MCA9376780.1"/>
    </source>
</evidence>
<evidence type="ECO:0000256" key="3">
    <source>
        <dbReference type="ARBA" id="ARBA00004496"/>
    </source>
</evidence>
<dbReference type="InterPro" id="IPR036318">
    <property type="entry name" value="FAD-bd_PCMH-like_sf"/>
</dbReference>
<comment type="caution">
    <text evidence="18">The sequence shown here is derived from an EMBL/GenBank/DDBJ whole genome shotgun (WGS) entry which is preliminary data.</text>
</comment>
<dbReference type="PROSITE" id="PS51387">
    <property type="entry name" value="FAD_PCMH"/>
    <property type="match status" value="1"/>
</dbReference>
<evidence type="ECO:0000256" key="9">
    <source>
        <dbReference type="ARBA" id="ARBA00022857"/>
    </source>
</evidence>
<dbReference type="EMBL" id="JAGQLN010000007">
    <property type="protein sequence ID" value="MCA9376780.1"/>
    <property type="molecule type" value="Genomic_DNA"/>
</dbReference>
<dbReference type="GO" id="GO:0008360">
    <property type="term" value="P:regulation of cell shape"/>
    <property type="evidence" value="ECO:0007669"/>
    <property type="project" value="UniProtKB-KW"/>
</dbReference>
<name>A0A955I0L6_9BACT</name>
<evidence type="ECO:0000313" key="19">
    <source>
        <dbReference type="Proteomes" id="UP000741282"/>
    </source>
</evidence>
<feature type="domain" description="FAD-binding PCMH-type" evidence="17">
    <location>
        <begin position="17"/>
        <end position="188"/>
    </location>
</feature>
<dbReference type="GO" id="GO:0051301">
    <property type="term" value="P:cell division"/>
    <property type="evidence" value="ECO:0007669"/>
    <property type="project" value="UniProtKB-KW"/>
</dbReference>
<evidence type="ECO:0000256" key="16">
    <source>
        <dbReference type="HAMAP-Rule" id="MF_00037"/>
    </source>
</evidence>
<keyword evidence="13 16" id="KW-0131">Cell cycle</keyword>
<reference evidence="18" key="1">
    <citation type="submission" date="2020-04" db="EMBL/GenBank/DDBJ databases">
        <authorList>
            <person name="Zhang T."/>
        </authorList>
    </citation>
    <scope>NUCLEOTIDE SEQUENCE</scope>
    <source>
        <strain evidence="18">HKST-UBA17</strain>
    </source>
</reference>
<dbReference type="InterPro" id="IPR036635">
    <property type="entry name" value="MurB_C_sf"/>
</dbReference>
<sequence>MKITKDKSLKSLNTLFIEAFADQFIAISSKDDLIELTKQYPFKEKVFFILGEGSNTLFTKNVTGLLIKMEIRGREKLHTNGDYTDFKFGAGEIWRDVVVWLAEQEYSGVENLAYIPGTVGAAPVGNIAAYGQVTEDVFVELEAVDLYNGELKVFKHDDMNFKYRHSIFKEKGFEHYAIVSVTLRLSKHAEFDTSYHSRYKNESLEEWLKKIATPPYKPIDVVRAVTELRKYKLPWMDEYGTCGSFFTNPFLTVDQFKELATKIDELQQYPVNKMDYHNTSWEDTGDQEIVKIPAGRLLDELGWKGKWDGNVGTFDRHALCVITNKKATGKEVFEYTEAMKKNVKDAYGIDLKSEVVIV</sequence>
<evidence type="ECO:0000256" key="14">
    <source>
        <dbReference type="ARBA" id="ARBA00023316"/>
    </source>
</evidence>
<proteinExistence type="inferred from homology"/>
<dbReference type="Gene3D" id="3.30.43.10">
    <property type="entry name" value="Uridine Diphospho-n-acetylenolpyruvylglucosamine Reductase, domain 2"/>
    <property type="match status" value="1"/>
</dbReference>
<feature type="active site" description="Proton donor" evidence="16">
    <location>
        <position position="244"/>
    </location>
</feature>
<keyword evidence="14 16" id="KW-0961">Cell wall biogenesis/degradation</keyword>
<evidence type="ECO:0000256" key="13">
    <source>
        <dbReference type="ARBA" id="ARBA00023306"/>
    </source>
</evidence>
<evidence type="ECO:0000256" key="2">
    <source>
        <dbReference type="ARBA" id="ARBA00003921"/>
    </source>
</evidence>
<keyword evidence="8 16" id="KW-0274">FAD</keyword>
<evidence type="ECO:0000256" key="8">
    <source>
        <dbReference type="ARBA" id="ARBA00022827"/>
    </source>
</evidence>
<dbReference type="InterPro" id="IPR016169">
    <property type="entry name" value="FAD-bd_PCMH_sub2"/>
</dbReference>
<dbReference type="Gene3D" id="3.30.465.10">
    <property type="match status" value="1"/>
</dbReference>
<dbReference type="SUPFAM" id="SSF56176">
    <property type="entry name" value="FAD-binding/transporter-associated domain-like"/>
    <property type="match status" value="1"/>
</dbReference>
<evidence type="ECO:0000259" key="17">
    <source>
        <dbReference type="PROSITE" id="PS51387"/>
    </source>
</evidence>
<dbReference type="AlphaFoldDB" id="A0A955I0L6"/>
<dbReference type="Pfam" id="PF01565">
    <property type="entry name" value="FAD_binding_4"/>
    <property type="match status" value="1"/>
</dbReference>
<keyword evidence="6 16" id="KW-0132">Cell division</keyword>
<organism evidence="18 19">
    <name type="scientific">Candidatus Dojkabacteria bacterium</name>
    <dbReference type="NCBI Taxonomy" id="2099670"/>
    <lineage>
        <taxon>Bacteria</taxon>
        <taxon>Candidatus Dojkabacteria</taxon>
    </lineage>
</organism>
<dbReference type="Pfam" id="PF02873">
    <property type="entry name" value="MurB_C"/>
    <property type="match status" value="1"/>
</dbReference>
<gene>
    <name evidence="16 18" type="primary">murB</name>
    <name evidence="18" type="ORF">KC685_02575</name>
</gene>
<dbReference type="SUPFAM" id="SSF56194">
    <property type="entry name" value="Uridine diphospho-N-Acetylenolpyruvylglucosamine reductase, MurB, C-terminal domain"/>
    <property type="match status" value="1"/>
</dbReference>
<evidence type="ECO:0000256" key="5">
    <source>
        <dbReference type="ARBA" id="ARBA00022490"/>
    </source>
</evidence>
<reference evidence="18" key="2">
    <citation type="journal article" date="2021" name="Microbiome">
        <title>Successional dynamics and alternative stable states in a saline activated sludge microbial community over 9 years.</title>
        <authorList>
            <person name="Wang Y."/>
            <person name="Ye J."/>
            <person name="Ju F."/>
            <person name="Liu L."/>
            <person name="Boyd J.A."/>
            <person name="Deng Y."/>
            <person name="Parks D.H."/>
            <person name="Jiang X."/>
            <person name="Yin X."/>
            <person name="Woodcroft B.J."/>
            <person name="Tyson G.W."/>
            <person name="Hugenholtz P."/>
            <person name="Polz M.F."/>
            <person name="Zhang T."/>
        </authorList>
    </citation>
    <scope>NUCLEOTIDE SEQUENCE</scope>
    <source>
        <strain evidence="18">HKST-UBA17</strain>
    </source>
</reference>
<comment type="subcellular location">
    <subcellularLocation>
        <location evidence="3 16">Cytoplasm</location>
    </subcellularLocation>
</comment>
<keyword evidence="12 16" id="KW-0560">Oxidoreductase</keyword>
<feature type="active site" evidence="16">
    <location>
        <position position="354"/>
    </location>
</feature>
<dbReference type="NCBIfam" id="TIGR00179">
    <property type="entry name" value="murB"/>
    <property type="match status" value="1"/>
</dbReference>
<keyword evidence="10 16" id="KW-0133">Cell shape</keyword>
<accession>A0A955I0L6</accession>
<dbReference type="InterPro" id="IPR016166">
    <property type="entry name" value="FAD-bd_PCMH"/>
</dbReference>
<protein>
    <recommendedName>
        <fullName evidence="16">UDP-N-acetylenolpyruvoylglucosamine reductase</fullName>
        <ecNumber evidence="16">1.3.1.98</ecNumber>
    </recommendedName>
    <alternativeName>
        <fullName evidence="16">UDP-N-acetylmuramate dehydrogenase</fullName>
    </alternativeName>
</protein>
<keyword evidence="11 16" id="KW-0573">Peptidoglycan synthesis</keyword>